<dbReference type="AlphaFoldDB" id="A0A9D5D8F3"/>
<gene>
    <name evidence="1" type="ORF">J5N97_005352</name>
</gene>
<dbReference type="EMBL" id="JAGGNH010000001">
    <property type="protein sequence ID" value="KAJ0986996.1"/>
    <property type="molecule type" value="Genomic_DNA"/>
</dbReference>
<keyword evidence="2" id="KW-1185">Reference proteome</keyword>
<dbReference type="Proteomes" id="UP001085076">
    <property type="component" value="Miscellaneous, Linkage group lg01"/>
</dbReference>
<comment type="caution">
    <text evidence="1">The sequence shown here is derived from an EMBL/GenBank/DDBJ whole genome shotgun (WGS) entry which is preliminary data.</text>
</comment>
<dbReference type="OrthoDB" id="1671024at2759"/>
<evidence type="ECO:0000313" key="2">
    <source>
        <dbReference type="Proteomes" id="UP001085076"/>
    </source>
</evidence>
<name>A0A9D5D8F3_9LILI</name>
<reference evidence="1" key="1">
    <citation type="submission" date="2021-03" db="EMBL/GenBank/DDBJ databases">
        <authorList>
            <person name="Li Z."/>
            <person name="Yang C."/>
        </authorList>
    </citation>
    <scope>NUCLEOTIDE SEQUENCE</scope>
    <source>
        <strain evidence="1">Dzin_1.0</strain>
        <tissue evidence="1">Leaf</tissue>
    </source>
</reference>
<reference evidence="1" key="2">
    <citation type="journal article" date="2022" name="Hortic Res">
        <title>The genome of Dioscorea zingiberensis sheds light on the biosynthesis, origin and evolution of the medicinally important diosgenin saponins.</title>
        <authorList>
            <person name="Li Y."/>
            <person name="Tan C."/>
            <person name="Li Z."/>
            <person name="Guo J."/>
            <person name="Li S."/>
            <person name="Chen X."/>
            <person name="Wang C."/>
            <person name="Dai X."/>
            <person name="Yang H."/>
            <person name="Song W."/>
            <person name="Hou L."/>
            <person name="Xu J."/>
            <person name="Tong Z."/>
            <person name="Xu A."/>
            <person name="Yuan X."/>
            <person name="Wang W."/>
            <person name="Yang Q."/>
            <person name="Chen L."/>
            <person name="Sun Z."/>
            <person name="Wang K."/>
            <person name="Pan B."/>
            <person name="Chen J."/>
            <person name="Bao Y."/>
            <person name="Liu F."/>
            <person name="Qi X."/>
            <person name="Gang D.R."/>
            <person name="Wen J."/>
            <person name="Li J."/>
        </authorList>
    </citation>
    <scope>NUCLEOTIDE SEQUENCE</scope>
    <source>
        <strain evidence="1">Dzin_1.0</strain>
    </source>
</reference>
<proteinExistence type="predicted"/>
<accession>A0A9D5D8F3</accession>
<protein>
    <submittedName>
        <fullName evidence="1">Uncharacterized protein</fullName>
    </submittedName>
</protein>
<evidence type="ECO:0000313" key="1">
    <source>
        <dbReference type="EMBL" id="KAJ0986996.1"/>
    </source>
</evidence>
<organism evidence="1 2">
    <name type="scientific">Dioscorea zingiberensis</name>
    <dbReference type="NCBI Taxonomy" id="325984"/>
    <lineage>
        <taxon>Eukaryota</taxon>
        <taxon>Viridiplantae</taxon>
        <taxon>Streptophyta</taxon>
        <taxon>Embryophyta</taxon>
        <taxon>Tracheophyta</taxon>
        <taxon>Spermatophyta</taxon>
        <taxon>Magnoliopsida</taxon>
        <taxon>Liliopsida</taxon>
        <taxon>Dioscoreales</taxon>
        <taxon>Dioscoreaceae</taxon>
        <taxon>Dioscorea</taxon>
    </lineage>
</organism>
<sequence length="188" mass="21176">MILSYKNMHDHIAPLLIPPLIFMGGNLSTHHDKPTPTLKKEHTNESLSVPFMELLKPACMKIEKRKKKMMMKNNKNKDGNQGKLTLEDWLFSSSDHRECLKINAVHVRKHSLKVLPVSSSPVESYVRVVNSTPRESFSIDEGGEIASVSQMNGSQSGLAKKRVTFKLPDMADIFVYHVPGDEEVQLPV</sequence>